<dbReference type="InterPro" id="IPR036770">
    <property type="entry name" value="Ankyrin_rpt-contain_sf"/>
</dbReference>
<dbReference type="SUPFAM" id="SSF48403">
    <property type="entry name" value="Ankyrin repeat"/>
    <property type="match status" value="1"/>
</dbReference>
<protein>
    <submittedName>
        <fullName evidence="1">Ankyrin repeat-containing protein</fullName>
    </submittedName>
</protein>
<dbReference type="InterPro" id="IPR002110">
    <property type="entry name" value="Ankyrin_rpt"/>
</dbReference>
<reference evidence="1" key="2">
    <citation type="submission" date="2022-06" db="UniProtKB">
        <authorList>
            <consortium name="EnsemblMetazoa"/>
        </authorList>
    </citation>
    <scope>IDENTIFICATION</scope>
    <source>
        <strain evidence="1">PS312</strain>
    </source>
</reference>
<dbReference type="PROSITE" id="PS50088">
    <property type="entry name" value="ANK_REPEAT"/>
    <property type="match status" value="2"/>
</dbReference>
<dbReference type="Pfam" id="PF12796">
    <property type="entry name" value="Ank_2"/>
    <property type="match status" value="3"/>
</dbReference>
<sequence length="476" mass="50429">MPSTSSGCARRCCKTALVAVTRRHVDCIRAMATPPSQSTKDDDGTRQAAVRQERRLLAVDVYGESALHLAVRRDDKTMVKLLLSVAPSLLVQQSMSGETAALLAAAMGRQAILLELLSGTDAKRIAMLTDSRGTSVLMAAVARGDTKAAKYLIERFGADLLMLPNRSRVAPAHVAAAHGDADFLKAALKVSSTVVHCADSFGCTPALYDVQGGSLRSLRFLIEQSKDCLLATNNKGMSLLHVACIAGDDNVVRFLLGKMGKAAIEATTKDNANAVHCAAYSGHTHILAQLLGCISKKKRKEMLTARDSRGNSALHLAAMGNHSDAALFLVEAGAEPAQLNLKQQSARDAALARGHGSVAGILAVAKASKAKNRRSIAIPSSSSSSQTAALEGQSSSGIRLAVPLPKKTSSSALSSGYSSAGESLDSPKPECCFELHDFANEKQIDDVTWRSEGLKAVDDLDRFLNEFDDEDEEGRC</sequence>
<dbReference type="OrthoDB" id="10261302at2759"/>
<dbReference type="SMART" id="SM00248">
    <property type="entry name" value="ANK"/>
    <property type="match status" value="8"/>
</dbReference>
<dbReference type="EnsemblMetazoa" id="PPA04387.1">
    <property type="protein sequence ID" value="PPA04387.1"/>
    <property type="gene ID" value="WBGene00093941"/>
</dbReference>
<accession>A0A2A6D1F4</accession>
<proteinExistence type="predicted"/>
<dbReference type="PROSITE" id="PS50297">
    <property type="entry name" value="ANK_REP_REGION"/>
    <property type="match status" value="2"/>
</dbReference>
<evidence type="ECO:0000313" key="1">
    <source>
        <dbReference type="EnsemblMetazoa" id="PPA04387.1"/>
    </source>
</evidence>
<accession>A0A8R1Y4S0</accession>
<keyword evidence="2" id="KW-1185">Reference proteome</keyword>
<reference evidence="2" key="1">
    <citation type="journal article" date="2008" name="Nat. Genet.">
        <title>The Pristionchus pacificus genome provides a unique perspective on nematode lifestyle and parasitism.</title>
        <authorList>
            <person name="Dieterich C."/>
            <person name="Clifton S.W."/>
            <person name="Schuster L.N."/>
            <person name="Chinwalla A."/>
            <person name="Delehaunty K."/>
            <person name="Dinkelacker I."/>
            <person name="Fulton L."/>
            <person name="Fulton R."/>
            <person name="Godfrey J."/>
            <person name="Minx P."/>
            <person name="Mitreva M."/>
            <person name="Roeseler W."/>
            <person name="Tian H."/>
            <person name="Witte H."/>
            <person name="Yang S.P."/>
            <person name="Wilson R.K."/>
            <person name="Sommer R.J."/>
        </authorList>
    </citation>
    <scope>NUCLEOTIDE SEQUENCE [LARGE SCALE GENOMIC DNA]</scope>
    <source>
        <strain evidence="2">PS312</strain>
    </source>
</reference>
<dbReference type="Gene3D" id="1.25.40.20">
    <property type="entry name" value="Ankyrin repeat-containing domain"/>
    <property type="match status" value="3"/>
</dbReference>
<dbReference type="Proteomes" id="UP000005239">
    <property type="component" value="Unassembled WGS sequence"/>
</dbReference>
<gene>
    <name evidence="1" type="primary">WBGene00093941</name>
</gene>
<organism evidence="1 2">
    <name type="scientific">Pristionchus pacificus</name>
    <name type="common">Parasitic nematode worm</name>
    <dbReference type="NCBI Taxonomy" id="54126"/>
    <lineage>
        <taxon>Eukaryota</taxon>
        <taxon>Metazoa</taxon>
        <taxon>Ecdysozoa</taxon>
        <taxon>Nematoda</taxon>
        <taxon>Chromadorea</taxon>
        <taxon>Rhabditida</taxon>
        <taxon>Rhabditina</taxon>
        <taxon>Diplogasteromorpha</taxon>
        <taxon>Diplogasteroidea</taxon>
        <taxon>Neodiplogasteridae</taxon>
        <taxon>Pristionchus</taxon>
    </lineage>
</organism>
<evidence type="ECO:0000313" key="2">
    <source>
        <dbReference type="Proteomes" id="UP000005239"/>
    </source>
</evidence>
<dbReference type="AlphaFoldDB" id="A0A2A6D1F4"/>
<dbReference type="PANTHER" id="PTHR24121">
    <property type="entry name" value="NO MECHANORECEPTOR POTENTIAL C, ISOFORM D-RELATED"/>
    <property type="match status" value="1"/>
</dbReference>
<dbReference type="PANTHER" id="PTHR24121:SF32">
    <property type="entry name" value="DEATH DOMAIN-CONTAINING PROTEIN"/>
    <property type="match status" value="1"/>
</dbReference>
<name>A0A2A6D1F4_PRIPA</name>